<accession>A0A2A7SAD3</accession>
<dbReference type="Pfam" id="PF21522">
    <property type="entry name" value="MreB-like_C"/>
    <property type="match status" value="1"/>
</dbReference>
<evidence type="ECO:0000313" key="3">
    <source>
        <dbReference type="EMBL" id="PEH40516.1"/>
    </source>
</evidence>
<dbReference type="AlphaFoldDB" id="A0A2A7SAD3"/>
<name>A0A2A7SAD3_BURGA</name>
<proteinExistence type="predicted"/>
<evidence type="ECO:0000259" key="2">
    <source>
        <dbReference type="Pfam" id="PF21522"/>
    </source>
</evidence>
<dbReference type="SUPFAM" id="SSF53067">
    <property type="entry name" value="Actin-like ATPase domain"/>
    <property type="match status" value="2"/>
</dbReference>
<dbReference type="InterPro" id="IPR040607">
    <property type="entry name" value="ALP_N"/>
</dbReference>
<dbReference type="InterPro" id="IPR043129">
    <property type="entry name" value="ATPase_NBD"/>
</dbReference>
<dbReference type="Pfam" id="PF17989">
    <property type="entry name" value="ALP_N"/>
    <property type="match status" value="1"/>
</dbReference>
<gene>
    <name evidence="3" type="ORF">CRM94_17485</name>
</gene>
<comment type="caution">
    <text evidence="3">The sequence shown here is derived from an EMBL/GenBank/DDBJ whole genome shotgun (WGS) entry which is preliminary data.</text>
</comment>
<evidence type="ECO:0000259" key="1">
    <source>
        <dbReference type="Pfam" id="PF17989"/>
    </source>
</evidence>
<dbReference type="EMBL" id="PDDY01000003">
    <property type="protein sequence ID" value="PEH40516.1"/>
    <property type="molecule type" value="Genomic_DNA"/>
</dbReference>
<dbReference type="InterPro" id="IPR049067">
    <property type="entry name" value="MreB-like_C"/>
</dbReference>
<evidence type="ECO:0000313" key="4">
    <source>
        <dbReference type="Proteomes" id="UP000220629"/>
    </source>
</evidence>
<dbReference type="Gene3D" id="3.30.420.40">
    <property type="match status" value="2"/>
</dbReference>
<organism evidence="3 4">
    <name type="scientific">Burkholderia gladioli</name>
    <name type="common">Pseudomonas marginata</name>
    <name type="synonym">Phytomonas marginata</name>
    <dbReference type="NCBI Taxonomy" id="28095"/>
    <lineage>
        <taxon>Bacteria</taxon>
        <taxon>Pseudomonadati</taxon>
        <taxon>Pseudomonadota</taxon>
        <taxon>Betaproteobacteria</taxon>
        <taxon>Burkholderiales</taxon>
        <taxon>Burkholderiaceae</taxon>
        <taxon>Burkholderia</taxon>
    </lineage>
</organism>
<feature type="domain" description="Actin homologue MreB-like C-terminal" evidence="2">
    <location>
        <begin position="186"/>
        <end position="297"/>
    </location>
</feature>
<evidence type="ECO:0008006" key="5">
    <source>
        <dbReference type="Google" id="ProtNLM"/>
    </source>
</evidence>
<reference evidence="4" key="1">
    <citation type="submission" date="2017-09" db="EMBL/GenBank/DDBJ databases">
        <title>FDA dAtabase for Regulatory Grade micrObial Sequences (FDA-ARGOS): Supporting development and validation of Infectious Disease Dx tests.</title>
        <authorList>
            <person name="Minogue T."/>
            <person name="Wolcott M."/>
            <person name="Wasieloski L."/>
            <person name="Aguilar W."/>
            <person name="Moore D."/>
            <person name="Tallon L."/>
            <person name="Sadzewicz L."/>
            <person name="Ott S."/>
            <person name="Zhao X."/>
            <person name="Nagaraj S."/>
            <person name="Vavikolanu K."/>
            <person name="Aluvathingal J."/>
            <person name="Nadendla S."/>
            <person name="Sichtig H."/>
        </authorList>
    </citation>
    <scope>NUCLEOTIDE SEQUENCE [LARGE SCALE GENOMIC DNA]</scope>
    <source>
        <strain evidence="4">FDAARGOS_390</strain>
    </source>
</reference>
<feature type="domain" description="Actin-like protein N-terminal" evidence="1">
    <location>
        <begin position="6"/>
        <end position="160"/>
    </location>
</feature>
<dbReference type="Proteomes" id="UP000220629">
    <property type="component" value="Unassembled WGS sequence"/>
</dbReference>
<protein>
    <recommendedName>
        <fullName evidence="5">Actin-like protein N-terminal domain-containing protein</fullName>
    </recommendedName>
</protein>
<sequence length="338" mass="36692">MDLAIALDIGHSAVKGRAARLDAPAERVSINFPTCVDEAIAISDDATRAQAERETVEVAGQQYFFGTTAMKQGSNRSFVGQNKDWVFTAAHDVLLLGGLKTILAKFGSSPARIVLVLGLPAENFNAHKDQLQKRALDLVSAYLGAATTSVRVKIQPQPYGALQNIIFLPTGEVNPRTDVDSQTWGVIEIGHYTTDYILSEEGDMVQRAFGSYEGVSAVYNRLEQVLADRQLNTSLKTIHHAVATGRVRHYGQEVDVSKDVQSIVEPFARKLIDDAKRRFGQSLSDMHGIFVAGGGAEVPAVFDLIHAEFPHAIKTGEPQYSVAEGFTRLALFLANAPA</sequence>
<dbReference type="RefSeq" id="WP_098153431.1">
    <property type="nucleotide sequence ID" value="NZ_PDDY01000003.1"/>
</dbReference>